<protein>
    <submittedName>
        <fullName evidence="2">Heterokaryon incompatibility protein 6, OR allele</fullName>
    </submittedName>
</protein>
<gene>
    <name evidence="2" type="ORF">HII31_06673</name>
</gene>
<feature type="domain" description="Heterokaryon incompatibility" evidence="1">
    <location>
        <begin position="50"/>
        <end position="122"/>
    </location>
</feature>
<evidence type="ECO:0000313" key="3">
    <source>
        <dbReference type="Proteomes" id="UP000660729"/>
    </source>
</evidence>
<proteinExistence type="predicted"/>
<evidence type="ECO:0000259" key="1">
    <source>
        <dbReference type="Pfam" id="PF06985"/>
    </source>
</evidence>
<organism evidence="2 3">
    <name type="scientific">Pseudocercospora fuligena</name>
    <dbReference type="NCBI Taxonomy" id="685502"/>
    <lineage>
        <taxon>Eukaryota</taxon>
        <taxon>Fungi</taxon>
        <taxon>Dikarya</taxon>
        <taxon>Ascomycota</taxon>
        <taxon>Pezizomycotina</taxon>
        <taxon>Dothideomycetes</taxon>
        <taxon>Dothideomycetidae</taxon>
        <taxon>Mycosphaerellales</taxon>
        <taxon>Mycosphaerellaceae</taxon>
        <taxon>Pseudocercospora</taxon>
    </lineage>
</organism>
<accession>A0A8H6VH04</accession>
<comment type="caution">
    <text evidence="2">The sequence shown here is derived from an EMBL/GenBank/DDBJ whole genome shotgun (WGS) entry which is preliminary data.</text>
</comment>
<name>A0A8H6VH04_9PEZI</name>
<keyword evidence="3" id="KW-1185">Reference proteome</keyword>
<dbReference type="AlphaFoldDB" id="A0A8H6VH04"/>
<dbReference type="OrthoDB" id="3650563at2759"/>
<dbReference type="PANTHER" id="PTHR24148">
    <property type="entry name" value="ANKYRIN REPEAT DOMAIN-CONTAINING PROTEIN 39 HOMOLOG-RELATED"/>
    <property type="match status" value="1"/>
</dbReference>
<sequence length="124" mass="14388">MTTFNHKPLSNSDNFRLLKVSVEDDSKIVCELEEHLLPTDHLPKEPPPRYAALSYTWGDPADTVPITCDGAEMQVTTNLAEALRKVVNHNPNEYLWVDQICINQQDYEEKSKQVQRMTKIYDRR</sequence>
<dbReference type="Proteomes" id="UP000660729">
    <property type="component" value="Unassembled WGS sequence"/>
</dbReference>
<reference evidence="2" key="1">
    <citation type="submission" date="2020-04" db="EMBL/GenBank/DDBJ databases">
        <title>Draft genome resource of the tomato pathogen Pseudocercospora fuligena.</title>
        <authorList>
            <person name="Zaccaron A."/>
        </authorList>
    </citation>
    <scope>NUCLEOTIDE SEQUENCE</scope>
    <source>
        <strain evidence="2">PF001</strain>
    </source>
</reference>
<dbReference type="Pfam" id="PF06985">
    <property type="entry name" value="HET"/>
    <property type="match status" value="1"/>
</dbReference>
<dbReference type="InterPro" id="IPR052895">
    <property type="entry name" value="HetReg/Transcr_Mod"/>
</dbReference>
<dbReference type="EMBL" id="JABCIY010000151">
    <property type="protein sequence ID" value="KAF7192028.1"/>
    <property type="molecule type" value="Genomic_DNA"/>
</dbReference>
<dbReference type="PANTHER" id="PTHR24148:SF64">
    <property type="entry name" value="HETEROKARYON INCOMPATIBILITY DOMAIN-CONTAINING PROTEIN"/>
    <property type="match status" value="1"/>
</dbReference>
<evidence type="ECO:0000313" key="2">
    <source>
        <dbReference type="EMBL" id="KAF7192028.1"/>
    </source>
</evidence>
<dbReference type="InterPro" id="IPR010730">
    <property type="entry name" value="HET"/>
</dbReference>